<feature type="compositionally biased region" description="Basic and acidic residues" evidence="1">
    <location>
        <begin position="219"/>
        <end position="231"/>
    </location>
</feature>
<dbReference type="GO" id="GO:0180020">
    <property type="term" value="F:membrane bending activity"/>
    <property type="evidence" value="ECO:0007669"/>
    <property type="project" value="UniProtKB-ARBA"/>
</dbReference>
<dbReference type="GO" id="GO:0005543">
    <property type="term" value="F:phospholipid binding"/>
    <property type="evidence" value="ECO:0007669"/>
    <property type="project" value="TreeGrafter"/>
</dbReference>
<dbReference type="InterPro" id="IPR008942">
    <property type="entry name" value="ENTH_VHS"/>
</dbReference>
<organism evidence="3 4">
    <name type="scientific">Neolecta irregularis (strain DAH-3)</name>
    <dbReference type="NCBI Taxonomy" id="1198029"/>
    <lineage>
        <taxon>Eukaryota</taxon>
        <taxon>Fungi</taxon>
        <taxon>Dikarya</taxon>
        <taxon>Ascomycota</taxon>
        <taxon>Taphrinomycotina</taxon>
        <taxon>Neolectales</taxon>
        <taxon>Neolectaceae</taxon>
        <taxon>Neolecta</taxon>
    </lineage>
</organism>
<dbReference type="GO" id="GO:0030276">
    <property type="term" value="F:clathrin binding"/>
    <property type="evidence" value="ECO:0007669"/>
    <property type="project" value="TreeGrafter"/>
</dbReference>
<keyword evidence="4" id="KW-1185">Reference proteome</keyword>
<evidence type="ECO:0000313" key="3">
    <source>
        <dbReference type="EMBL" id="OLL23517.1"/>
    </source>
</evidence>
<dbReference type="SUPFAM" id="SSF48464">
    <property type="entry name" value="ENTH/VHS domain"/>
    <property type="match status" value="1"/>
</dbReference>
<protein>
    <submittedName>
        <fullName evidence="3">ENTH domain-containing protein</fullName>
    </submittedName>
</protein>
<dbReference type="Proteomes" id="UP000186594">
    <property type="component" value="Unassembled WGS sequence"/>
</dbReference>
<dbReference type="OrthoDB" id="4033880at2759"/>
<accession>A0A1U7LLJ1</accession>
<name>A0A1U7LLJ1_NEOID</name>
<dbReference type="Gene3D" id="1.25.40.90">
    <property type="match status" value="1"/>
</dbReference>
<feature type="region of interest" description="Disordered" evidence="1">
    <location>
        <begin position="362"/>
        <end position="399"/>
    </location>
</feature>
<evidence type="ECO:0000313" key="4">
    <source>
        <dbReference type="Proteomes" id="UP000186594"/>
    </source>
</evidence>
<feature type="domain" description="ENTH" evidence="2">
    <location>
        <begin position="27"/>
        <end position="160"/>
    </location>
</feature>
<feature type="compositionally biased region" description="Polar residues" evidence="1">
    <location>
        <begin position="275"/>
        <end position="287"/>
    </location>
</feature>
<dbReference type="GO" id="GO:0005829">
    <property type="term" value="C:cytosol"/>
    <property type="evidence" value="ECO:0007669"/>
    <property type="project" value="GOC"/>
</dbReference>
<proteinExistence type="predicted"/>
<dbReference type="SMART" id="SM00273">
    <property type="entry name" value="ENTH"/>
    <property type="match status" value="1"/>
</dbReference>
<feature type="compositionally biased region" description="Polar residues" evidence="1">
    <location>
        <begin position="370"/>
        <end position="394"/>
    </location>
</feature>
<dbReference type="GO" id="GO:0030125">
    <property type="term" value="C:clathrin vesicle coat"/>
    <property type="evidence" value="ECO:0007669"/>
    <property type="project" value="TreeGrafter"/>
</dbReference>
<dbReference type="STRING" id="1198029.A0A1U7LLJ1"/>
<dbReference type="OMA" id="CIYARFM"/>
<dbReference type="EMBL" id="LXFE01001513">
    <property type="protein sequence ID" value="OLL23517.1"/>
    <property type="molecule type" value="Genomic_DNA"/>
</dbReference>
<evidence type="ECO:0000259" key="2">
    <source>
        <dbReference type="PROSITE" id="PS50942"/>
    </source>
</evidence>
<dbReference type="PANTHER" id="PTHR12276:SF45">
    <property type="entry name" value="CLATHRIN INTERACTOR 1"/>
    <property type="match status" value="1"/>
</dbReference>
<dbReference type="GO" id="GO:0042147">
    <property type="term" value="P:retrograde transport, endosome to Golgi"/>
    <property type="evidence" value="ECO:0007669"/>
    <property type="project" value="EnsemblFungi"/>
</dbReference>
<dbReference type="Pfam" id="PF01417">
    <property type="entry name" value="ENTH"/>
    <property type="match status" value="1"/>
</dbReference>
<dbReference type="AlphaFoldDB" id="A0A1U7LLJ1"/>
<dbReference type="InterPro" id="IPR013809">
    <property type="entry name" value="ENTH"/>
</dbReference>
<dbReference type="PROSITE" id="PS50942">
    <property type="entry name" value="ENTH"/>
    <property type="match status" value="1"/>
</dbReference>
<evidence type="ECO:0000256" key="1">
    <source>
        <dbReference type="SAM" id="MobiDB-lite"/>
    </source>
</evidence>
<dbReference type="FunFam" id="1.25.40.90:FF:000006">
    <property type="entry name" value="Clathrin interactor 1"/>
    <property type="match status" value="1"/>
</dbReference>
<dbReference type="GO" id="GO:0006897">
    <property type="term" value="P:endocytosis"/>
    <property type="evidence" value="ECO:0007669"/>
    <property type="project" value="TreeGrafter"/>
</dbReference>
<dbReference type="CDD" id="cd16992">
    <property type="entry name" value="ENTH_Ent3"/>
    <property type="match status" value="1"/>
</dbReference>
<sequence>MNLESLMNTVKNIDIYQVKDVARKVQNVVMNYTEMEAKVREATNGDPWGASSTLMNEISAGTYNYTYFNEIMPMIYKRFTDKSAEEWRQIYKALVLLEFLVKHGSERVVDDARSHISMIKMLKNFHYVDEKAKDQGINVRNRAKELSELLSDVDSIRQERRKAKATKNKYTGVGNDRLGGIEGSAGFGDSSSRYGGFSSDRYFGGGYSEGAAGTSSSTYKDDGRRNTKQFEEYDEYDDGGVKSVATRSPTTTRRTSKPTRPEVDLFSFEDEGPAKTTTSGDFQGQKATNRDDDDEFDEFQSAPLPASQVQFPPSQIQSFTVPASLGSLNVASFRASQLIQPSSTVYTSPALSFPAQKTSTFTQPPAFAQSGFTAPRQQPQRTPLTKSTPLQSKPNDAFGDLWSTAAGKKKECAPTVSMATMAKNQASEGIWEMASTCSSTANNASSSALPAEKPSGATGDLLF</sequence>
<dbReference type="GO" id="GO:0006895">
    <property type="term" value="P:Golgi to endosome transport"/>
    <property type="evidence" value="ECO:0007669"/>
    <property type="project" value="EnsemblFungi"/>
</dbReference>
<dbReference type="GO" id="GO:0005768">
    <property type="term" value="C:endosome"/>
    <property type="evidence" value="ECO:0007669"/>
    <property type="project" value="TreeGrafter"/>
</dbReference>
<dbReference type="GO" id="GO:0005886">
    <property type="term" value="C:plasma membrane"/>
    <property type="evidence" value="ECO:0007669"/>
    <property type="project" value="TreeGrafter"/>
</dbReference>
<comment type="caution">
    <text evidence="3">The sequence shown here is derived from an EMBL/GenBank/DDBJ whole genome shotgun (WGS) entry which is preliminary data.</text>
</comment>
<gene>
    <name evidence="3" type="ORF">NEOLI_001256</name>
</gene>
<dbReference type="PANTHER" id="PTHR12276">
    <property type="entry name" value="EPSIN/ENT-RELATED"/>
    <property type="match status" value="1"/>
</dbReference>
<feature type="region of interest" description="Disordered" evidence="1">
    <location>
        <begin position="440"/>
        <end position="463"/>
    </location>
</feature>
<feature type="region of interest" description="Disordered" evidence="1">
    <location>
        <begin position="210"/>
        <end position="298"/>
    </location>
</feature>
<reference evidence="3 4" key="1">
    <citation type="submission" date="2016-04" db="EMBL/GenBank/DDBJ databases">
        <title>Evolutionary innovation and constraint leading to complex multicellularity in the Ascomycota.</title>
        <authorList>
            <person name="Cisse O."/>
            <person name="Nguyen A."/>
            <person name="Hewitt D.A."/>
            <person name="Jedd G."/>
            <person name="Stajich J.E."/>
        </authorList>
    </citation>
    <scope>NUCLEOTIDE SEQUENCE [LARGE SCALE GENOMIC DNA]</scope>
    <source>
        <strain evidence="3 4">DAH-3</strain>
    </source>
</reference>